<dbReference type="KEGG" id="vde:111250742"/>
<dbReference type="Proteomes" id="UP000594260">
    <property type="component" value="Unplaced"/>
</dbReference>
<evidence type="ECO:0000313" key="4">
    <source>
        <dbReference type="Proteomes" id="UP000594260"/>
    </source>
</evidence>
<name>A0A7M7MAK8_VARDE</name>
<feature type="compositionally biased region" description="Low complexity" evidence="1">
    <location>
        <begin position="116"/>
        <end position="125"/>
    </location>
</feature>
<feature type="compositionally biased region" description="Basic and acidic residues" evidence="1">
    <location>
        <begin position="392"/>
        <end position="401"/>
    </location>
</feature>
<evidence type="ECO:0000256" key="2">
    <source>
        <dbReference type="SAM" id="Phobius"/>
    </source>
</evidence>
<feature type="region of interest" description="Disordered" evidence="1">
    <location>
        <begin position="390"/>
        <end position="422"/>
    </location>
</feature>
<feature type="region of interest" description="Disordered" evidence="1">
    <location>
        <begin position="116"/>
        <end position="144"/>
    </location>
</feature>
<feature type="compositionally biased region" description="Gly residues" evidence="1">
    <location>
        <begin position="324"/>
        <end position="346"/>
    </location>
</feature>
<feature type="region of interest" description="Disordered" evidence="1">
    <location>
        <begin position="318"/>
        <end position="355"/>
    </location>
</feature>
<feature type="compositionally biased region" description="Polar residues" evidence="1">
    <location>
        <begin position="230"/>
        <end position="239"/>
    </location>
</feature>
<evidence type="ECO:0000256" key="1">
    <source>
        <dbReference type="SAM" id="MobiDB-lite"/>
    </source>
</evidence>
<accession>A0A7M7MAK8</accession>
<dbReference type="OrthoDB" id="10421337at2759"/>
<dbReference type="RefSeq" id="XP_022662135.1">
    <property type="nucleotide sequence ID" value="XM_022806400.1"/>
</dbReference>
<keyword evidence="2" id="KW-0812">Transmembrane</keyword>
<organism evidence="3 4">
    <name type="scientific">Varroa destructor</name>
    <name type="common">Honeybee mite</name>
    <dbReference type="NCBI Taxonomy" id="109461"/>
    <lineage>
        <taxon>Eukaryota</taxon>
        <taxon>Metazoa</taxon>
        <taxon>Ecdysozoa</taxon>
        <taxon>Arthropoda</taxon>
        <taxon>Chelicerata</taxon>
        <taxon>Arachnida</taxon>
        <taxon>Acari</taxon>
        <taxon>Parasitiformes</taxon>
        <taxon>Mesostigmata</taxon>
        <taxon>Gamasina</taxon>
        <taxon>Dermanyssoidea</taxon>
        <taxon>Varroidae</taxon>
        <taxon>Varroa</taxon>
    </lineage>
</organism>
<dbReference type="EnsemblMetazoa" id="XM_022806400">
    <property type="protein sequence ID" value="XP_022662135"/>
    <property type="gene ID" value="LOC111250742"/>
</dbReference>
<feature type="transmembrane region" description="Helical" evidence="2">
    <location>
        <begin position="41"/>
        <end position="62"/>
    </location>
</feature>
<dbReference type="RefSeq" id="XP_022662134.1">
    <property type="nucleotide sequence ID" value="XM_022806399.1"/>
</dbReference>
<feature type="region of interest" description="Disordered" evidence="1">
    <location>
        <begin position="183"/>
        <end position="267"/>
    </location>
</feature>
<reference evidence="3" key="1">
    <citation type="submission" date="2021-01" db="UniProtKB">
        <authorList>
            <consortium name="EnsemblMetazoa"/>
        </authorList>
    </citation>
    <scope>IDENTIFICATION</scope>
</reference>
<protein>
    <submittedName>
        <fullName evidence="3">Uncharacterized protein</fullName>
    </submittedName>
</protein>
<evidence type="ECO:0000313" key="3">
    <source>
        <dbReference type="EnsemblMetazoa" id="XP_022662135"/>
    </source>
</evidence>
<dbReference type="AlphaFoldDB" id="A0A7M7MAK8"/>
<keyword evidence="2" id="KW-0472">Membrane</keyword>
<keyword evidence="2" id="KW-1133">Transmembrane helix</keyword>
<proteinExistence type="predicted"/>
<sequence length="552" mass="57471">MCLRRRMSSLLFFSIFIFTGLGIYGLLLRKKGLRSQFTESWTVYCFVMSIVCLVLAYCVSICDSWQQENKRRSRNAAGENTSEGSGVSGNVLPVLPNGRRYGPSVVKSGPLPPLSISTSSLHHPPAGIQSASTSPREFAFASPSPRSASSAGHFVFPPGTYLQVFPTQSQVVSPSRGSGGRYFLSGGVSSSTRSIASAPAEGPRSPLDNPSNHNSSAHHNGDIGTGNGGSASHPNTSVERTGGGHGQQRSGNAGAFAGSGVGGRTSPRERPVLFVVVPRGSALQLPAMLDVPRSPNSPLDRRCVRRCCSLPRSGHRRARRFYQGGHGGGGSGSHGGPHVGTSGQGGAHSTPPPSPRQVCLVLPSSVHPAQIAALHSRSFRRRRSNSFSGLDAVRHSHRSSDQLEIPGARVGASGASASTGDISLEDDPPSYASLCEDPPPYSEIVRPVSHTASQTSDPEKEVGLSGAHDTATLGAVSRSSEDVPITCGTSAIADHGITVTVQRSSPATTDGDIETTSEMLGANFSSSSTGVPIPDELVTTTTIVDGLHETAA</sequence>
<dbReference type="GeneID" id="111250742"/>
<dbReference type="InParanoid" id="A0A7M7MAK8"/>
<dbReference type="EnsemblMetazoa" id="XM_022806399">
    <property type="protein sequence ID" value="XP_022662134"/>
    <property type="gene ID" value="LOC111250742"/>
</dbReference>
<keyword evidence="4" id="KW-1185">Reference proteome</keyword>
<feature type="region of interest" description="Disordered" evidence="1">
    <location>
        <begin position="73"/>
        <end position="94"/>
    </location>
</feature>
<feature type="compositionally biased region" description="Low complexity" evidence="1">
    <location>
        <begin position="407"/>
        <end position="422"/>
    </location>
</feature>